<dbReference type="Gene3D" id="1.20.58.220">
    <property type="entry name" value="Phosphate transport system protein phou homolog 2, domain 2"/>
    <property type="match status" value="1"/>
</dbReference>
<dbReference type="GeneID" id="33323820"/>
<sequence length="204" mass="22828">MEEWDEIEVPRNVKDIFVEMKNTAELMVDLAYSSLLFNEEEMAEEVLELEEYLDLLNYHLMVHAVLAARSPREAEQITSILHMAHAIDDMSNAAADLAKMVLEGVQLHPVITEAILGSEEIIGKIYVSADSILVGRTLEELDLATNTGVWIVAVRRGKRWIFNPDGDFKIFPGDVLIGRGTDTSINYLKEIARGNIKVMGDGRA</sequence>
<evidence type="ECO:0000313" key="2">
    <source>
        <dbReference type="EMBL" id="ASI98718.1"/>
    </source>
</evidence>
<dbReference type="PANTHER" id="PTHR30445">
    <property type="entry name" value="K(+)_H(+) ANTIPORTER SUBUNIT KHTT"/>
    <property type="match status" value="1"/>
</dbReference>
<feature type="domain" description="RCK C-terminal" evidence="1">
    <location>
        <begin position="108"/>
        <end position="194"/>
    </location>
</feature>
<dbReference type="Gene3D" id="3.30.70.1450">
    <property type="entry name" value="Regulator of K+ conductance, C-terminal domain"/>
    <property type="match status" value="1"/>
</dbReference>
<dbReference type="KEGG" id="tce:A3L02_03645"/>
<dbReference type="InterPro" id="IPR026022">
    <property type="entry name" value="PhoU_dom"/>
</dbReference>
<proteinExistence type="predicted"/>
<dbReference type="GO" id="GO:0006813">
    <property type="term" value="P:potassium ion transport"/>
    <property type="evidence" value="ECO:0007669"/>
    <property type="project" value="InterPro"/>
</dbReference>
<evidence type="ECO:0000313" key="3">
    <source>
        <dbReference type="Proteomes" id="UP000197156"/>
    </source>
</evidence>
<organism evidence="2 3">
    <name type="scientific">Thermococcus celer Vu 13 = JCM 8558</name>
    <dbReference type="NCBI Taxonomy" id="1293037"/>
    <lineage>
        <taxon>Archaea</taxon>
        <taxon>Methanobacteriati</taxon>
        <taxon>Methanobacteriota</taxon>
        <taxon>Thermococci</taxon>
        <taxon>Thermococcales</taxon>
        <taxon>Thermococcaceae</taxon>
        <taxon>Thermococcus</taxon>
    </lineage>
</organism>
<dbReference type="AlphaFoldDB" id="A0A218P1A8"/>
<reference evidence="2 3" key="1">
    <citation type="submission" date="2016-03" db="EMBL/GenBank/DDBJ databases">
        <title>Complete genome sequence of Thermococcus celer.</title>
        <authorList>
            <person name="Oger P.M."/>
        </authorList>
    </citation>
    <scope>NUCLEOTIDE SEQUENCE [LARGE SCALE GENOMIC DNA]</scope>
    <source>
        <strain evidence="2 3">Vu 13</strain>
    </source>
</reference>
<keyword evidence="2" id="KW-0406">Ion transport</keyword>
<dbReference type="InterPro" id="IPR038078">
    <property type="entry name" value="PhoU-like_sf"/>
</dbReference>
<dbReference type="SUPFAM" id="SSF116726">
    <property type="entry name" value="TrkA C-terminal domain-like"/>
    <property type="match status" value="1"/>
</dbReference>
<dbReference type="RefSeq" id="WP_088862679.1">
    <property type="nucleotide sequence ID" value="NZ_CP014854.1"/>
</dbReference>
<dbReference type="InterPro" id="IPR006037">
    <property type="entry name" value="RCK_C"/>
</dbReference>
<dbReference type="GO" id="GO:0008324">
    <property type="term" value="F:monoatomic cation transmembrane transporter activity"/>
    <property type="evidence" value="ECO:0007669"/>
    <property type="project" value="InterPro"/>
</dbReference>
<dbReference type="InterPro" id="IPR050144">
    <property type="entry name" value="AAE_transporter"/>
</dbReference>
<dbReference type="InterPro" id="IPR036721">
    <property type="entry name" value="RCK_C_sf"/>
</dbReference>
<keyword evidence="2" id="KW-0813">Transport</keyword>
<dbReference type="EMBL" id="CP014854">
    <property type="protein sequence ID" value="ASI98718.1"/>
    <property type="molecule type" value="Genomic_DNA"/>
</dbReference>
<protein>
    <submittedName>
        <fullName evidence="2">Potassium channel protein</fullName>
    </submittedName>
</protein>
<dbReference type="PROSITE" id="PS51202">
    <property type="entry name" value="RCK_C"/>
    <property type="match status" value="1"/>
</dbReference>
<keyword evidence="2" id="KW-0407">Ion channel</keyword>
<dbReference type="PANTHER" id="PTHR30445:SF8">
    <property type="entry name" value="K(+)_H(+) ANTIPORTER SUBUNIT KHTT"/>
    <property type="match status" value="1"/>
</dbReference>
<gene>
    <name evidence="2" type="ORF">A3L02_03645</name>
</gene>
<dbReference type="OrthoDB" id="85913at2157"/>
<dbReference type="Pfam" id="PF01895">
    <property type="entry name" value="PhoU"/>
    <property type="match status" value="1"/>
</dbReference>
<dbReference type="SUPFAM" id="SSF109755">
    <property type="entry name" value="PhoU-like"/>
    <property type="match status" value="1"/>
</dbReference>
<name>A0A218P1A8_THECE</name>
<accession>A0A218P1A8</accession>
<dbReference type="Pfam" id="PF02080">
    <property type="entry name" value="TrkA_C"/>
    <property type="match status" value="1"/>
</dbReference>
<keyword evidence="3" id="KW-1185">Reference proteome</keyword>
<dbReference type="Proteomes" id="UP000197156">
    <property type="component" value="Chromosome"/>
</dbReference>
<evidence type="ECO:0000259" key="1">
    <source>
        <dbReference type="PROSITE" id="PS51202"/>
    </source>
</evidence>